<reference evidence="6 7" key="1">
    <citation type="journal article" date="2023" name="Plants (Basel)">
        <title>Bridging the Gap: Combining Genomics and Transcriptomics Approaches to Understand Stylosanthes scabra, an Orphan Legume from the Brazilian Caatinga.</title>
        <authorList>
            <person name="Ferreira-Neto J.R.C."/>
            <person name="da Silva M.D."/>
            <person name="Binneck E."/>
            <person name="de Melo N.F."/>
            <person name="da Silva R.H."/>
            <person name="de Melo A.L.T.M."/>
            <person name="Pandolfi V."/>
            <person name="Bustamante F.O."/>
            <person name="Brasileiro-Vidal A.C."/>
            <person name="Benko-Iseppon A.M."/>
        </authorList>
    </citation>
    <scope>NUCLEOTIDE SEQUENCE [LARGE SCALE GENOMIC DNA]</scope>
    <source>
        <tissue evidence="6">Leaves</tissue>
    </source>
</reference>
<keyword evidence="3" id="KW-1133">Transmembrane helix</keyword>
<name>A0ABU6SN98_9FABA</name>
<evidence type="ECO:0000313" key="7">
    <source>
        <dbReference type="Proteomes" id="UP001341840"/>
    </source>
</evidence>
<feature type="region of interest" description="Disordered" evidence="5">
    <location>
        <begin position="20"/>
        <end position="45"/>
    </location>
</feature>
<organism evidence="6 7">
    <name type="scientific">Stylosanthes scabra</name>
    <dbReference type="NCBI Taxonomy" id="79078"/>
    <lineage>
        <taxon>Eukaryota</taxon>
        <taxon>Viridiplantae</taxon>
        <taxon>Streptophyta</taxon>
        <taxon>Embryophyta</taxon>
        <taxon>Tracheophyta</taxon>
        <taxon>Spermatophyta</taxon>
        <taxon>Magnoliopsida</taxon>
        <taxon>eudicotyledons</taxon>
        <taxon>Gunneridae</taxon>
        <taxon>Pentapetalae</taxon>
        <taxon>rosids</taxon>
        <taxon>fabids</taxon>
        <taxon>Fabales</taxon>
        <taxon>Fabaceae</taxon>
        <taxon>Papilionoideae</taxon>
        <taxon>50 kb inversion clade</taxon>
        <taxon>dalbergioids sensu lato</taxon>
        <taxon>Dalbergieae</taxon>
        <taxon>Pterocarpus clade</taxon>
        <taxon>Stylosanthes</taxon>
    </lineage>
</organism>
<evidence type="ECO:0000256" key="3">
    <source>
        <dbReference type="ARBA" id="ARBA00022989"/>
    </source>
</evidence>
<evidence type="ECO:0000256" key="4">
    <source>
        <dbReference type="ARBA" id="ARBA00023136"/>
    </source>
</evidence>
<evidence type="ECO:0000256" key="5">
    <source>
        <dbReference type="SAM" id="MobiDB-lite"/>
    </source>
</evidence>
<comment type="subcellular location">
    <subcellularLocation>
        <location evidence="1">Membrane</location>
        <topology evidence="1">Multi-pass membrane protein</topology>
    </subcellularLocation>
</comment>
<accession>A0ABU6SN98</accession>
<keyword evidence="4" id="KW-0472">Membrane</keyword>
<evidence type="ECO:0000256" key="1">
    <source>
        <dbReference type="ARBA" id="ARBA00004141"/>
    </source>
</evidence>
<dbReference type="EMBL" id="JASCZI010061168">
    <property type="protein sequence ID" value="MED6137882.1"/>
    <property type="molecule type" value="Genomic_DNA"/>
</dbReference>
<dbReference type="PANTHER" id="PTHR11040:SF35">
    <property type="entry name" value="ZINC TRANSPORTER 5"/>
    <property type="match status" value="1"/>
</dbReference>
<dbReference type="Pfam" id="PF02535">
    <property type="entry name" value="Zip"/>
    <property type="match status" value="1"/>
</dbReference>
<evidence type="ECO:0000313" key="6">
    <source>
        <dbReference type="EMBL" id="MED6137882.1"/>
    </source>
</evidence>
<sequence length="97" mass="10465">MGTIMVDAYAVAYLQKSNVQETQQEDVEEGGHDGNIHSHGTHGLAAGRSSELLRHRQVLELGIVVHSVVMGITLGASMSSQTIRPLVGALTFHQLFE</sequence>
<comment type="caution">
    <text evidence="6">The sequence shown here is derived from an EMBL/GenBank/DDBJ whole genome shotgun (WGS) entry which is preliminary data.</text>
</comment>
<feature type="non-terminal residue" evidence="6">
    <location>
        <position position="97"/>
    </location>
</feature>
<dbReference type="PANTHER" id="PTHR11040">
    <property type="entry name" value="ZINC/IRON TRANSPORTER"/>
    <property type="match status" value="1"/>
</dbReference>
<gene>
    <name evidence="6" type="ORF">PIB30_069134</name>
</gene>
<keyword evidence="2" id="KW-0812">Transmembrane</keyword>
<dbReference type="Proteomes" id="UP001341840">
    <property type="component" value="Unassembled WGS sequence"/>
</dbReference>
<evidence type="ECO:0000256" key="2">
    <source>
        <dbReference type="ARBA" id="ARBA00022692"/>
    </source>
</evidence>
<keyword evidence="7" id="KW-1185">Reference proteome</keyword>
<proteinExistence type="predicted"/>
<dbReference type="InterPro" id="IPR003689">
    <property type="entry name" value="ZIP"/>
</dbReference>
<protein>
    <submittedName>
        <fullName evidence="6">Uncharacterized protein</fullName>
    </submittedName>
</protein>